<dbReference type="KEGG" id="aplc:110980501"/>
<dbReference type="GeneID" id="110980501"/>
<reference evidence="3" key="1">
    <citation type="submission" date="2025-08" db="UniProtKB">
        <authorList>
            <consortium name="RefSeq"/>
        </authorList>
    </citation>
    <scope>IDENTIFICATION</scope>
</reference>
<evidence type="ECO:0000313" key="2">
    <source>
        <dbReference type="Proteomes" id="UP000694845"/>
    </source>
</evidence>
<proteinExistence type="predicted"/>
<evidence type="ECO:0000256" key="1">
    <source>
        <dbReference type="SAM" id="SignalP"/>
    </source>
</evidence>
<keyword evidence="1" id="KW-0732">Signal</keyword>
<accession>A0A8B7YNB3</accession>
<organism evidence="2 3">
    <name type="scientific">Acanthaster planci</name>
    <name type="common">Crown-of-thorns starfish</name>
    <dbReference type="NCBI Taxonomy" id="133434"/>
    <lineage>
        <taxon>Eukaryota</taxon>
        <taxon>Metazoa</taxon>
        <taxon>Echinodermata</taxon>
        <taxon>Eleutherozoa</taxon>
        <taxon>Asterozoa</taxon>
        <taxon>Asteroidea</taxon>
        <taxon>Valvatacea</taxon>
        <taxon>Valvatida</taxon>
        <taxon>Acanthasteridae</taxon>
        <taxon>Acanthaster</taxon>
    </lineage>
</organism>
<feature type="signal peptide" evidence="1">
    <location>
        <begin position="1"/>
        <end position="20"/>
    </location>
</feature>
<dbReference type="RefSeq" id="XP_022092946.1">
    <property type="nucleotide sequence ID" value="XM_022237254.1"/>
</dbReference>
<protein>
    <submittedName>
        <fullName evidence="3">Uncharacterized protein LOC110980501</fullName>
    </submittedName>
</protein>
<evidence type="ECO:0000313" key="3">
    <source>
        <dbReference type="RefSeq" id="XP_022092946.1"/>
    </source>
</evidence>
<gene>
    <name evidence="3" type="primary">LOC110980501</name>
</gene>
<sequence>MFRIVCLCALFICGLVFASAQDNVVNKAENFVPVDEWTTERVEAMIKAKAEAEERGRTPEEVRAEVDYLFHLYAKHVRDGNCGAIINLYHPDITLIGYDGDFTKGLEVDQSTELALLIIVSVSGAFWLAPSR</sequence>
<dbReference type="Proteomes" id="UP000694845">
    <property type="component" value="Unplaced"/>
</dbReference>
<feature type="chain" id="PRO_5034690687" evidence="1">
    <location>
        <begin position="21"/>
        <end position="132"/>
    </location>
</feature>
<name>A0A8B7YNB3_ACAPL</name>
<dbReference type="AlphaFoldDB" id="A0A8B7YNB3"/>
<keyword evidence="2" id="KW-1185">Reference proteome</keyword>